<keyword evidence="3" id="KW-1185">Reference proteome</keyword>
<evidence type="ECO:0000313" key="2">
    <source>
        <dbReference type="EMBL" id="SDN06245.1"/>
    </source>
</evidence>
<evidence type="ECO:0000256" key="1">
    <source>
        <dbReference type="SAM" id="MobiDB-lite"/>
    </source>
</evidence>
<dbReference type="STRING" id="237069.SAMN05216498_1317"/>
<dbReference type="InterPro" id="IPR019241">
    <property type="entry name" value="DUF2197"/>
</dbReference>
<evidence type="ECO:0000313" key="3">
    <source>
        <dbReference type="Proteomes" id="UP000199334"/>
    </source>
</evidence>
<dbReference type="RefSeq" id="WP_093855806.1">
    <property type="nucleotide sequence ID" value="NZ_BJVZ01000001.1"/>
</dbReference>
<dbReference type="OrthoDB" id="2989868at2"/>
<dbReference type="Pfam" id="PF09963">
    <property type="entry name" value="DUF2197"/>
    <property type="match status" value="1"/>
</dbReference>
<gene>
    <name evidence="2" type="ORF">SAMN05216498_1317</name>
</gene>
<reference evidence="2 3" key="1">
    <citation type="submission" date="2016-10" db="EMBL/GenBank/DDBJ databases">
        <authorList>
            <person name="de Groot N.N."/>
        </authorList>
    </citation>
    <scope>NUCLEOTIDE SEQUENCE [LARGE SCALE GENOMIC DNA]</scope>
    <source>
        <strain evidence="2 3">CGMCC 1.3442</strain>
    </source>
</reference>
<accession>A0A1G9YCF3</accession>
<feature type="region of interest" description="Disordered" evidence="1">
    <location>
        <begin position="44"/>
        <end position="66"/>
    </location>
</feature>
<sequence>MRVKCVLCDTVENIDSYSLLAKKLRKRRVQTYICPKCSERITEKTNERKQGGNFKLYEEPQRDPHI</sequence>
<dbReference type="AlphaFoldDB" id="A0A1G9YCF3"/>
<protein>
    <submittedName>
        <fullName evidence="2">Uncharacterized protein YlaI</fullName>
    </submittedName>
</protein>
<dbReference type="Proteomes" id="UP000199334">
    <property type="component" value="Unassembled WGS sequence"/>
</dbReference>
<proteinExistence type="predicted"/>
<dbReference type="EMBL" id="FNIG01000002">
    <property type="protein sequence ID" value="SDN06245.1"/>
    <property type="molecule type" value="Genomic_DNA"/>
</dbReference>
<name>A0A1G9YCF3_9BACI</name>
<organism evidence="2 3">
    <name type="scientific">Tenuibacillus multivorans</name>
    <dbReference type="NCBI Taxonomy" id="237069"/>
    <lineage>
        <taxon>Bacteria</taxon>
        <taxon>Bacillati</taxon>
        <taxon>Bacillota</taxon>
        <taxon>Bacilli</taxon>
        <taxon>Bacillales</taxon>
        <taxon>Bacillaceae</taxon>
        <taxon>Tenuibacillus</taxon>
    </lineage>
</organism>